<proteinExistence type="predicted"/>
<protein>
    <submittedName>
        <fullName evidence="1">Uncharacterized protein</fullName>
    </submittedName>
</protein>
<accession>A0A0E9TMH8</accession>
<organism evidence="1">
    <name type="scientific">Anguilla anguilla</name>
    <name type="common">European freshwater eel</name>
    <name type="synonym">Muraena anguilla</name>
    <dbReference type="NCBI Taxonomy" id="7936"/>
    <lineage>
        <taxon>Eukaryota</taxon>
        <taxon>Metazoa</taxon>
        <taxon>Chordata</taxon>
        <taxon>Craniata</taxon>
        <taxon>Vertebrata</taxon>
        <taxon>Euteleostomi</taxon>
        <taxon>Actinopterygii</taxon>
        <taxon>Neopterygii</taxon>
        <taxon>Teleostei</taxon>
        <taxon>Anguilliformes</taxon>
        <taxon>Anguillidae</taxon>
        <taxon>Anguilla</taxon>
    </lineage>
</organism>
<reference evidence="1" key="2">
    <citation type="journal article" date="2015" name="Fish Shellfish Immunol.">
        <title>Early steps in the European eel (Anguilla anguilla)-Vibrio vulnificus interaction in the gills: Role of the RtxA13 toxin.</title>
        <authorList>
            <person name="Callol A."/>
            <person name="Pajuelo D."/>
            <person name="Ebbesson L."/>
            <person name="Teles M."/>
            <person name="MacKenzie S."/>
            <person name="Amaro C."/>
        </authorList>
    </citation>
    <scope>NUCLEOTIDE SEQUENCE</scope>
</reference>
<dbReference type="EMBL" id="GBXM01053895">
    <property type="protein sequence ID" value="JAH54682.1"/>
    <property type="molecule type" value="Transcribed_RNA"/>
</dbReference>
<dbReference type="AlphaFoldDB" id="A0A0E9TMH8"/>
<sequence length="41" mass="5119">MKIPLKKINYIHFILLHTTEINKMYFFWLQHCFKSVITYSK</sequence>
<name>A0A0E9TMH8_ANGAN</name>
<reference evidence="1" key="1">
    <citation type="submission" date="2014-11" db="EMBL/GenBank/DDBJ databases">
        <authorList>
            <person name="Amaro Gonzalez C."/>
        </authorList>
    </citation>
    <scope>NUCLEOTIDE SEQUENCE</scope>
</reference>
<evidence type="ECO:0000313" key="1">
    <source>
        <dbReference type="EMBL" id="JAH54682.1"/>
    </source>
</evidence>